<dbReference type="PANTHER" id="PTHR48043">
    <property type="entry name" value="EG:EG0003.4 PROTEIN-RELATED"/>
    <property type="match status" value="1"/>
</dbReference>
<dbReference type="HOGENOM" id="CLU_012949_2_0_1"/>
<reference evidence="6" key="1">
    <citation type="journal article" date="2013" name="Nature">
        <title>Insights into bilaterian evolution from three spiralian genomes.</title>
        <authorList>
            <person name="Simakov O."/>
            <person name="Marletaz F."/>
            <person name="Cho S.J."/>
            <person name="Edsinger-Gonzales E."/>
            <person name="Havlak P."/>
            <person name="Hellsten U."/>
            <person name="Kuo D.H."/>
            <person name="Larsson T."/>
            <person name="Lv J."/>
            <person name="Arendt D."/>
            <person name="Savage R."/>
            <person name="Osoegawa K."/>
            <person name="de Jong P."/>
            <person name="Grimwood J."/>
            <person name="Chapman J.A."/>
            <person name="Shapiro H."/>
            <person name="Aerts A."/>
            <person name="Otillar R.P."/>
            <person name="Terry A.Y."/>
            <person name="Boore J.L."/>
            <person name="Grigoriev I.V."/>
            <person name="Lindberg D.R."/>
            <person name="Seaver E.C."/>
            <person name="Weisblat D.A."/>
            <person name="Putnam N.H."/>
            <person name="Rokhsar D.S."/>
        </authorList>
    </citation>
    <scope>NUCLEOTIDE SEQUENCE</scope>
    <source>
        <strain evidence="6">I ESC-2004</strain>
    </source>
</reference>
<protein>
    <recommendedName>
        <fullName evidence="5">UDP-glucuronosyltransferase</fullName>
        <ecNumber evidence="5">2.4.1.17</ecNumber>
    </recommendedName>
</protein>
<keyword evidence="5" id="KW-1133">Transmembrane helix</keyword>
<dbReference type="PANTHER" id="PTHR48043:SF145">
    <property type="entry name" value="FI06409P-RELATED"/>
    <property type="match status" value="1"/>
</dbReference>
<dbReference type="Gene3D" id="3.40.50.2000">
    <property type="entry name" value="Glycogen Phosphorylase B"/>
    <property type="match status" value="1"/>
</dbReference>
<sequence length="389" mass="44390">LLKNEDIMQTLEEVGFDAAIVDGISLTKYLFLIPHRLNIPIVTLSDGLEPWHARVSWLPSFCPLNVLPLTDNMNFFERLQNFFFYIYLHRTGIAPPLPTDVFDAYSLYGAFNSPDDIIRKTQLWIMTSDPVLDYPKPYMPNMVASGGLATKPAKPLDQQWGAIVEKAESIVLVSFGSMSSSFPKDISLRFLSTFSMLPHTVIWRFQNEDNLLIPDNVIITNWLPQNDLMAQPKVRVFITHCGNNGQFEALYHGVPMIGMPLHGDQYYNAQRIPHKGFGRVVEFTKFAPEELVAAVEEVINNQTYRENIHRASLMFHDRTEGPAERAVAAIEQFLRHGSVQSHAVNMPLYQFLMLDVLGFCALVIVVFLVFLVWIVRFCLCKKQVKHKTQ</sequence>
<keyword evidence="2 4" id="KW-0328">Glycosyltransferase</keyword>
<feature type="non-terminal residue" evidence="6">
    <location>
        <position position="1"/>
    </location>
</feature>
<dbReference type="FunFam" id="3.40.50.2000:FF:000021">
    <property type="entry name" value="UDP-glucuronosyltransferase"/>
    <property type="match status" value="1"/>
</dbReference>
<comment type="similarity">
    <text evidence="1 4">Belongs to the UDP-glycosyltransferase family.</text>
</comment>
<dbReference type="EMBL" id="KB303621">
    <property type="protein sequence ID" value="ELU02952.1"/>
    <property type="molecule type" value="Genomic_DNA"/>
</dbReference>
<keyword evidence="3 4" id="KW-0808">Transferase</keyword>
<evidence type="ECO:0000256" key="2">
    <source>
        <dbReference type="ARBA" id="ARBA00022676"/>
    </source>
</evidence>
<dbReference type="SUPFAM" id="SSF53756">
    <property type="entry name" value="UDP-Glycosyltransferase/glycogen phosphorylase"/>
    <property type="match status" value="1"/>
</dbReference>
<dbReference type="InterPro" id="IPR035595">
    <property type="entry name" value="UDP_glycos_trans_CS"/>
</dbReference>
<keyword evidence="5" id="KW-0472">Membrane</keyword>
<dbReference type="OrthoDB" id="5835829at2759"/>
<gene>
    <name evidence="6" type="ORF">CAPTEDRAFT_111509</name>
</gene>
<accession>R7UI83</accession>
<feature type="transmembrane region" description="Helical" evidence="5">
    <location>
        <begin position="356"/>
        <end position="379"/>
    </location>
</feature>
<proteinExistence type="inferred from homology"/>
<keyword evidence="5" id="KW-0812">Transmembrane</keyword>
<organism evidence="6">
    <name type="scientific">Capitella teleta</name>
    <name type="common">Polychaete worm</name>
    <dbReference type="NCBI Taxonomy" id="283909"/>
    <lineage>
        <taxon>Eukaryota</taxon>
        <taxon>Metazoa</taxon>
        <taxon>Spiralia</taxon>
        <taxon>Lophotrochozoa</taxon>
        <taxon>Annelida</taxon>
        <taxon>Polychaeta</taxon>
        <taxon>Sedentaria</taxon>
        <taxon>Scolecida</taxon>
        <taxon>Capitellidae</taxon>
        <taxon>Capitella</taxon>
    </lineage>
</organism>
<dbReference type="OMA" id="ARITIKM"/>
<dbReference type="CDD" id="cd03784">
    <property type="entry name" value="GT1_Gtf-like"/>
    <property type="match status" value="1"/>
</dbReference>
<dbReference type="InterPro" id="IPR050271">
    <property type="entry name" value="UDP-glycosyltransferase"/>
</dbReference>
<dbReference type="Pfam" id="PF00201">
    <property type="entry name" value="UDPGT"/>
    <property type="match status" value="1"/>
</dbReference>
<comment type="subcellular location">
    <subcellularLocation>
        <location evidence="5">Membrane</location>
        <topology evidence="5">Single-pass membrane protein</topology>
    </subcellularLocation>
</comment>
<dbReference type="AlphaFoldDB" id="R7UI83"/>
<dbReference type="EC" id="2.4.1.17" evidence="5"/>
<dbReference type="STRING" id="283909.R7UI83"/>
<evidence type="ECO:0000256" key="1">
    <source>
        <dbReference type="ARBA" id="ARBA00009995"/>
    </source>
</evidence>
<name>R7UI83_CAPTE</name>
<evidence type="ECO:0000256" key="3">
    <source>
        <dbReference type="ARBA" id="ARBA00022679"/>
    </source>
</evidence>
<dbReference type="PROSITE" id="PS00375">
    <property type="entry name" value="UDPGT"/>
    <property type="match status" value="1"/>
</dbReference>
<dbReference type="GO" id="GO:0015020">
    <property type="term" value="F:glucuronosyltransferase activity"/>
    <property type="evidence" value="ECO:0007669"/>
    <property type="project" value="UniProtKB-EC"/>
</dbReference>
<evidence type="ECO:0000256" key="4">
    <source>
        <dbReference type="RuleBase" id="RU003718"/>
    </source>
</evidence>
<evidence type="ECO:0000313" key="6">
    <source>
        <dbReference type="EMBL" id="ELU02952.1"/>
    </source>
</evidence>
<evidence type="ECO:0000256" key="5">
    <source>
        <dbReference type="RuleBase" id="RU362059"/>
    </source>
</evidence>
<dbReference type="GO" id="GO:0016020">
    <property type="term" value="C:membrane"/>
    <property type="evidence" value="ECO:0007669"/>
    <property type="project" value="UniProtKB-SubCell"/>
</dbReference>
<comment type="catalytic activity">
    <reaction evidence="5">
        <text>glucuronate acceptor + UDP-alpha-D-glucuronate = acceptor beta-D-glucuronoside + UDP + H(+)</text>
        <dbReference type="Rhea" id="RHEA:21032"/>
        <dbReference type="ChEBI" id="CHEBI:15378"/>
        <dbReference type="ChEBI" id="CHEBI:58052"/>
        <dbReference type="ChEBI" id="CHEBI:58223"/>
        <dbReference type="ChEBI" id="CHEBI:132367"/>
        <dbReference type="ChEBI" id="CHEBI:132368"/>
        <dbReference type="EC" id="2.4.1.17"/>
    </reaction>
</comment>
<dbReference type="InterPro" id="IPR002213">
    <property type="entry name" value="UDP_glucos_trans"/>
</dbReference>